<dbReference type="GO" id="GO:0048568">
    <property type="term" value="P:embryonic organ development"/>
    <property type="evidence" value="ECO:0007669"/>
    <property type="project" value="UniProtKB-ARBA"/>
</dbReference>
<evidence type="ECO:0000256" key="15">
    <source>
        <dbReference type="SAM" id="MobiDB-lite"/>
    </source>
</evidence>
<comment type="function">
    <text evidence="14">Putative Notch ligand involved in the mediation of Notch signaling.</text>
</comment>
<evidence type="ECO:0000256" key="16">
    <source>
        <dbReference type="SAM" id="Phobius"/>
    </source>
</evidence>
<dbReference type="CDD" id="cd00054">
    <property type="entry name" value="EGF_CA"/>
    <property type="match status" value="13"/>
</dbReference>
<evidence type="ECO:0000259" key="18">
    <source>
        <dbReference type="PROSITE" id="PS50026"/>
    </source>
</evidence>
<dbReference type="FunFam" id="2.10.25.10:FF:000007">
    <property type="entry name" value="Delta-like protein"/>
    <property type="match status" value="1"/>
</dbReference>
<dbReference type="PROSITE" id="PS50026">
    <property type="entry name" value="EGF_3"/>
    <property type="match status" value="13"/>
</dbReference>
<dbReference type="FunFam" id="2.10.25.10:FF:000122">
    <property type="entry name" value="Protein crumbs homolog 2"/>
    <property type="match status" value="1"/>
</dbReference>
<dbReference type="FunFam" id="2.10.25.10:FF:000148">
    <property type="entry name" value="Delta-like protein"/>
    <property type="match status" value="1"/>
</dbReference>
<dbReference type="RefSeq" id="XP_028808987.1">
    <property type="nucleotide sequence ID" value="XM_028953154.1"/>
</dbReference>
<sequence length="1229" mass="134230">MWDCTRIKNWLSAACLLLTIWTKVSVCSGYFEVHLVSLQNVNGELLDGECCDGTRSSQDLRCSRDECDTYFTVCLKEYQTEVATTGQCTFGKGSTQVLGGNIFSFKSRKGNGNKLSDAGKIVIPFQFAWPRSYTLILEAWDWDNGTHNSNAPQEETLIERSIHTGMMNPGDDWKSIVHPGPTAQIEYHIRVKCDDNYYGSKCNVHCRLRDDYFGHYRCDQSGNRVCLDGWMGHDCKTAICKQGCNLLHGGCPGEPGECRCSYGWQGPFCDECLLHPGCVHGTCIKPWQCNCEKNWGGLLCDKDLNYCGTHRPCVNGGTCMNTEPGEYSCACPEGYSGKNCEIAEHACVSNPCANGGTCHEVPTGFECRCPPGWEGPTCAKDMDECASSPCARGGTCIDLENGFECICPPPWTGKTCQIDVYGCRGQCQNGATCKEGSRGGYQCQCLPGFAGTHCEIQRNKCASGPCQNAGRCHAVLDGFVCECQPEFAGPLCEVPNQSSFNPCEPNPCQNQATCHGMLGDFYCACPEDYEGKTCADRKDHCRSTPCQVIDSCTIAVSSNGSDEGIQYISSNVCGPHGKCVSQPGGNFSCTCEKGFTGTYCHENVNDCVSNPCKNGGTCIDGVNSFQCFCPDGWEGSLCDINVNECGRNPCKNGGHCVDLMNDFYCDCTNSWKGKTCHSRESQCDASTCSNGGTCYDHGDAFRCACSPGWEGSTCNTAKNSTCASNPCANGATCVGGGDSFSCICKDGWEGATCAQNINDCNPHPCYNGGICVDGVNWFRCECAPGFAGPDCRINIDECQSSPCAYGATCVDEINGFRCICPLGRSGPRCQEFIGIGKSCHYTGLQFPHGSRWEEDCNTCQCLNGKVECTKVVCGRRPCLLPGVTGHDRHTCPRGRDCLEHSYLTCFLPPCHQWGVCSSPDPYKPVTTKCEPNTRFLDNSCARITLIFNRDKVPVGTTVENICSELRYLPTTRTVAKDHTLLLLCDLSYTTQDAVEVAISIQQDEQADHSLIHDAASTIVSALSKRHNSSVMLAVIEVKVETQVVPPPVDYLVPGLCVLFCALWVFCIIVCVRWTRKRRKERERCSRTPAEENVNNQWEPLRPVGRPQLKDSNLRDAQYERAKLMGTPDRTCDEAGDEEEEDLGGRRLPELGMAEAEEEEFGTEGGKQPIYKYSKATVSLRPKGEVICTTRSGDGAPLKAPHRTAYSPKDNRCKNVHAASVGNEPKDICV</sequence>
<dbReference type="Pfam" id="PF01414">
    <property type="entry name" value="DSL"/>
    <property type="match status" value="1"/>
</dbReference>
<dbReference type="PRINTS" id="PR00010">
    <property type="entry name" value="EGFBLOOD"/>
</dbReference>
<dbReference type="GeneID" id="114763447"/>
<evidence type="ECO:0000256" key="4">
    <source>
        <dbReference type="ARBA" id="ARBA00022692"/>
    </source>
</evidence>
<dbReference type="Ensembl" id="ENSDCDT00010017139.1">
    <property type="protein sequence ID" value="ENSDCDP00010016142.1"/>
    <property type="gene ID" value="ENSDCDG00010007422.1"/>
</dbReference>
<feature type="disulfide bond" evidence="12">
    <location>
        <begin position="483"/>
        <end position="492"/>
    </location>
</feature>
<feature type="disulfide bond" evidence="12">
    <location>
        <begin position="445"/>
        <end position="454"/>
    </location>
</feature>
<feature type="domain" description="EGF-like" evidence="18">
    <location>
        <begin position="560"/>
        <end position="601"/>
    </location>
</feature>
<feature type="domain" description="EGF-like" evidence="18">
    <location>
        <begin position="419"/>
        <end position="455"/>
    </location>
</feature>
<feature type="transmembrane region" description="Helical" evidence="16">
    <location>
        <begin position="1050"/>
        <end position="1073"/>
    </location>
</feature>
<dbReference type="GO" id="GO:0030855">
    <property type="term" value="P:epithelial cell differentiation"/>
    <property type="evidence" value="ECO:0007669"/>
    <property type="project" value="UniProtKB-ARBA"/>
</dbReference>
<feature type="disulfide bond" evidence="12">
    <location>
        <begin position="629"/>
        <end position="638"/>
    </location>
</feature>
<dbReference type="FunFam" id="2.10.25.10:FF:000061">
    <property type="entry name" value="Delta-like protein"/>
    <property type="match status" value="3"/>
</dbReference>
<comment type="caution">
    <text evidence="12">Lacks conserved residue(s) required for the propagation of feature annotation.</text>
</comment>
<dbReference type="Proteomes" id="UP000694580">
    <property type="component" value="Chromosome 14"/>
</dbReference>
<dbReference type="FunFam" id="2.10.25.10:FF:000117">
    <property type="entry name" value="Delta-like protein"/>
    <property type="match status" value="1"/>
</dbReference>
<dbReference type="PANTHER" id="PTHR12916">
    <property type="entry name" value="CYTOCHROME C OXIDASE POLYPEPTIDE VIC-2"/>
    <property type="match status" value="1"/>
</dbReference>
<feature type="domain" description="EGF-like" evidence="18">
    <location>
        <begin position="457"/>
        <end position="493"/>
    </location>
</feature>
<dbReference type="GO" id="GO:0045597">
    <property type="term" value="P:positive regulation of cell differentiation"/>
    <property type="evidence" value="ECO:0007669"/>
    <property type="project" value="UniProtKB-ARBA"/>
</dbReference>
<feature type="disulfide bond" evidence="12">
    <location>
        <begin position="369"/>
        <end position="378"/>
    </location>
</feature>
<feature type="disulfide bond" evidence="12">
    <location>
        <begin position="423"/>
        <end position="433"/>
    </location>
</feature>
<dbReference type="FunFam" id="2.10.25.10:FF:000321">
    <property type="entry name" value="Protein delta homolog 1"/>
    <property type="match status" value="1"/>
</dbReference>
<dbReference type="FunFam" id="2.10.25.10:FF:000472">
    <property type="entry name" value="Uncharacterized protein, isoform A"/>
    <property type="match status" value="1"/>
</dbReference>
<dbReference type="InterPro" id="IPR009030">
    <property type="entry name" value="Growth_fac_rcpt_cys_sf"/>
</dbReference>
<dbReference type="InterPro" id="IPR000742">
    <property type="entry name" value="EGF"/>
</dbReference>
<feature type="domain" description="EGF-like" evidence="18">
    <location>
        <begin position="343"/>
        <end position="379"/>
    </location>
</feature>
<feature type="disulfide bond" evidence="13">
    <location>
        <begin position="226"/>
        <end position="235"/>
    </location>
</feature>
<dbReference type="PROSITE" id="PS01186">
    <property type="entry name" value="EGF_2"/>
    <property type="match status" value="9"/>
</dbReference>
<evidence type="ECO:0000256" key="6">
    <source>
        <dbReference type="ARBA" id="ARBA00022737"/>
    </source>
</evidence>
<dbReference type="PRINTS" id="PR02059">
    <property type="entry name" value="JAGGEDFAMILY"/>
</dbReference>
<feature type="disulfide bond" evidence="13">
    <location>
        <begin position="193"/>
        <end position="202"/>
    </location>
</feature>
<keyword evidence="5 14" id="KW-0732">Signal</keyword>
<dbReference type="GO" id="GO:0055123">
    <property type="term" value="P:digestive system development"/>
    <property type="evidence" value="ECO:0007669"/>
    <property type="project" value="UniProtKB-ARBA"/>
</dbReference>
<organism evidence="20 21">
    <name type="scientific">Denticeps clupeoides</name>
    <name type="common">denticle herring</name>
    <dbReference type="NCBI Taxonomy" id="299321"/>
    <lineage>
        <taxon>Eukaryota</taxon>
        <taxon>Metazoa</taxon>
        <taxon>Chordata</taxon>
        <taxon>Craniata</taxon>
        <taxon>Vertebrata</taxon>
        <taxon>Euteleostomi</taxon>
        <taxon>Actinopterygii</taxon>
        <taxon>Neopterygii</taxon>
        <taxon>Teleostei</taxon>
        <taxon>Clupei</taxon>
        <taxon>Clupeiformes</taxon>
        <taxon>Denticipitoidei</taxon>
        <taxon>Denticipitidae</taxon>
        <taxon>Denticeps</taxon>
    </lineage>
</organism>
<dbReference type="FunFam" id="2.10.25.10:FF:000018">
    <property type="entry name" value="Delta-like 1"/>
    <property type="match status" value="1"/>
</dbReference>
<dbReference type="InterPro" id="IPR001007">
    <property type="entry name" value="VWF_dom"/>
</dbReference>
<evidence type="ECO:0000256" key="7">
    <source>
        <dbReference type="ARBA" id="ARBA00022976"/>
    </source>
</evidence>
<dbReference type="InterPro" id="IPR011651">
    <property type="entry name" value="Notch_ligand_N"/>
</dbReference>
<feature type="domain" description="EGF-like" evidence="18">
    <location>
        <begin position="756"/>
        <end position="792"/>
    </location>
</feature>
<dbReference type="InterPro" id="IPR000152">
    <property type="entry name" value="EGF-type_Asp/Asn_hydroxyl_site"/>
</dbReference>
<keyword evidence="10 12" id="KW-1015">Disulfide bond</keyword>
<evidence type="ECO:0000256" key="5">
    <source>
        <dbReference type="ARBA" id="ARBA00022729"/>
    </source>
</evidence>
<dbReference type="InterPro" id="IPR001774">
    <property type="entry name" value="DSL"/>
</dbReference>
<feature type="disulfide bond" evidence="12">
    <location>
        <begin position="331"/>
        <end position="340"/>
    </location>
</feature>
<evidence type="ECO:0000313" key="21">
    <source>
        <dbReference type="Proteomes" id="UP000694580"/>
    </source>
</evidence>
<dbReference type="GO" id="GO:0030182">
    <property type="term" value="P:neuron differentiation"/>
    <property type="evidence" value="ECO:0007669"/>
    <property type="project" value="UniProtKB-ARBA"/>
</dbReference>
<dbReference type="PROSITE" id="PS00022">
    <property type="entry name" value="EGF_1"/>
    <property type="match status" value="14"/>
</dbReference>
<dbReference type="FunFam" id="2.10.25.10:FF:000431">
    <property type="entry name" value="Delta-like protein"/>
    <property type="match status" value="1"/>
</dbReference>
<dbReference type="PROSITE" id="PS01187">
    <property type="entry name" value="EGF_CA"/>
    <property type="match status" value="3"/>
</dbReference>
<evidence type="ECO:0000256" key="13">
    <source>
        <dbReference type="PROSITE-ProRule" id="PRU00377"/>
    </source>
</evidence>
<dbReference type="SUPFAM" id="SSF57184">
    <property type="entry name" value="Growth factor receptor domain"/>
    <property type="match status" value="1"/>
</dbReference>
<reference evidence="20 21" key="1">
    <citation type="submission" date="2020-06" db="EMBL/GenBank/DDBJ databases">
        <authorList>
            <consortium name="Wellcome Sanger Institute Data Sharing"/>
        </authorList>
    </citation>
    <scope>NUCLEOTIDE SEQUENCE [LARGE SCALE GENOMIC DNA]</scope>
</reference>
<feature type="disulfide bond" evidence="12">
    <location>
        <begin position="744"/>
        <end position="753"/>
    </location>
</feature>
<feature type="domain" description="EGF-like" evidence="18">
    <location>
        <begin position="641"/>
        <end position="677"/>
    </location>
</feature>
<feature type="domain" description="DSL" evidence="19">
    <location>
        <begin position="191"/>
        <end position="235"/>
    </location>
</feature>
<feature type="domain" description="EGF-like" evidence="18">
    <location>
        <begin position="718"/>
        <end position="754"/>
    </location>
</feature>
<reference evidence="20" key="3">
    <citation type="submission" date="2025-09" db="UniProtKB">
        <authorList>
            <consortium name="Ensembl"/>
        </authorList>
    </citation>
    <scope>IDENTIFICATION</scope>
</reference>
<dbReference type="SMART" id="SM00181">
    <property type="entry name" value="EGF"/>
    <property type="match status" value="15"/>
</dbReference>
<dbReference type="FunFam" id="2.10.25.10:FF:000095">
    <property type="entry name" value="Notch, isoform B"/>
    <property type="match status" value="1"/>
</dbReference>
<dbReference type="SMART" id="SM00215">
    <property type="entry name" value="VWC_out"/>
    <property type="match status" value="1"/>
</dbReference>
<dbReference type="InterPro" id="IPR056986">
    <property type="entry name" value="JAG1_1/2_dom"/>
</dbReference>
<feature type="chain" id="PRO_5044268290" description="Delta-like protein" evidence="17">
    <location>
        <begin position="30"/>
        <end position="1229"/>
    </location>
</feature>
<dbReference type="Pfam" id="PF07657">
    <property type="entry name" value="MNNL"/>
    <property type="match status" value="1"/>
</dbReference>
<evidence type="ECO:0000256" key="11">
    <source>
        <dbReference type="ARBA" id="ARBA00023180"/>
    </source>
</evidence>
<dbReference type="SMART" id="SM00214">
    <property type="entry name" value="VWC"/>
    <property type="match status" value="1"/>
</dbReference>
<keyword evidence="11" id="KW-0325">Glycoprotein</keyword>
<feature type="disulfide bond" evidence="12">
    <location>
        <begin position="820"/>
        <end position="829"/>
    </location>
</feature>
<feature type="domain" description="EGF-like" evidence="18">
    <location>
        <begin position="794"/>
        <end position="830"/>
    </location>
</feature>
<feature type="disulfide bond" evidence="13">
    <location>
        <begin position="206"/>
        <end position="218"/>
    </location>
</feature>
<keyword evidence="9 14" id="KW-0472">Membrane</keyword>
<dbReference type="InterPro" id="IPR018097">
    <property type="entry name" value="EGF_Ca-bd_CS"/>
</dbReference>
<dbReference type="GO" id="GO:0016020">
    <property type="term" value="C:membrane"/>
    <property type="evidence" value="ECO:0007669"/>
    <property type="project" value="UniProtKB-SubCell"/>
</dbReference>
<feature type="disulfide bond" evidence="12">
    <location>
        <begin position="705"/>
        <end position="714"/>
    </location>
</feature>
<feature type="disulfide bond" evidence="12">
    <location>
        <begin position="591"/>
        <end position="600"/>
    </location>
</feature>
<evidence type="ECO:0000256" key="8">
    <source>
        <dbReference type="ARBA" id="ARBA00022989"/>
    </source>
</evidence>
<feature type="disulfide bond" evidence="12">
    <location>
        <begin position="782"/>
        <end position="791"/>
    </location>
</feature>
<dbReference type="PANTHER" id="PTHR12916:SF12">
    <property type="entry name" value="DELTA-LIKE PROTEIN"/>
    <property type="match status" value="1"/>
</dbReference>
<keyword evidence="2 14" id="KW-0217">Developmental protein</keyword>
<feature type="domain" description="EGF-like" evidence="18">
    <location>
        <begin position="603"/>
        <end position="639"/>
    </location>
</feature>
<dbReference type="FunFam" id="2.10.25.10:FF:000824">
    <property type="entry name" value="Delta-like protein"/>
    <property type="match status" value="1"/>
</dbReference>
<evidence type="ECO:0000256" key="1">
    <source>
        <dbReference type="ARBA" id="ARBA00004479"/>
    </source>
</evidence>
<evidence type="ECO:0000256" key="10">
    <source>
        <dbReference type="ARBA" id="ARBA00023157"/>
    </source>
</evidence>
<dbReference type="Gene3D" id="2.10.25.10">
    <property type="entry name" value="Laminin"/>
    <property type="match status" value="14"/>
</dbReference>
<dbReference type="Pfam" id="PF00008">
    <property type="entry name" value="EGF"/>
    <property type="match status" value="12"/>
</dbReference>
<dbReference type="GO" id="GO:0007219">
    <property type="term" value="P:Notch signaling pathway"/>
    <property type="evidence" value="ECO:0007669"/>
    <property type="project" value="UniProtKB-KW"/>
</dbReference>
<dbReference type="SUPFAM" id="SSF57196">
    <property type="entry name" value="EGF/Laminin"/>
    <property type="match status" value="9"/>
</dbReference>
<keyword evidence="4 14" id="KW-0812">Transmembrane</keyword>
<evidence type="ECO:0000259" key="19">
    <source>
        <dbReference type="PROSITE" id="PS51051"/>
    </source>
</evidence>
<keyword evidence="21" id="KW-1185">Reference proteome</keyword>
<protein>
    <recommendedName>
        <fullName evidence="14">Delta-like protein</fullName>
    </recommendedName>
</protein>
<feature type="domain" description="EGF-like" evidence="18">
    <location>
        <begin position="679"/>
        <end position="715"/>
    </location>
</feature>
<feature type="domain" description="EGF-like" evidence="18">
    <location>
        <begin position="499"/>
        <end position="535"/>
    </location>
</feature>
<proteinExistence type="predicted"/>
<dbReference type="Gene3D" id="2.10.25.140">
    <property type="match status" value="1"/>
</dbReference>
<reference evidence="20" key="2">
    <citation type="submission" date="2025-08" db="UniProtKB">
        <authorList>
            <consortium name="Ensembl"/>
        </authorList>
    </citation>
    <scope>IDENTIFICATION</scope>
</reference>
<evidence type="ECO:0000256" key="12">
    <source>
        <dbReference type="PROSITE-ProRule" id="PRU00076"/>
    </source>
</evidence>
<evidence type="ECO:0000256" key="14">
    <source>
        <dbReference type="RuleBase" id="RU280815"/>
    </source>
</evidence>
<evidence type="ECO:0000313" key="20">
    <source>
        <dbReference type="Ensembl" id="ENSDCDP00010016142.1"/>
    </source>
</evidence>
<feature type="domain" description="EGF-like" evidence="18">
    <location>
        <begin position="303"/>
        <end position="341"/>
    </location>
</feature>
<dbReference type="PROSITE" id="PS51051">
    <property type="entry name" value="DSL"/>
    <property type="match status" value="1"/>
</dbReference>
<dbReference type="GO" id="GO:0005509">
    <property type="term" value="F:calcium ion binding"/>
    <property type="evidence" value="ECO:0007669"/>
    <property type="project" value="InterPro"/>
</dbReference>
<dbReference type="Pfam" id="PF23575">
    <property type="entry name" value="JAG1"/>
    <property type="match status" value="1"/>
</dbReference>
<feature type="disulfide bond" evidence="12">
    <location>
        <begin position="667"/>
        <end position="676"/>
    </location>
</feature>
<dbReference type="AlphaFoldDB" id="A0AAY4B5J8"/>
<dbReference type="SMART" id="SM00051">
    <property type="entry name" value="DSL"/>
    <property type="match status" value="1"/>
</dbReference>
<keyword evidence="6 14" id="KW-0677">Repeat</keyword>
<dbReference type="GO" id="GO:0035239">
    <property type="term" value="P:tube morphogenesis"/>
    <property type="evidence" value="ECO:0007669"/>
    <property type="project" value="UniProtKB-ARBA"/>
</dbReference>
<feature type="disulfide bond" evidence="12">
    <location>
        <begin position="407"/>
        <end position="416"/>
    </location>
</feature>
<dbReference type="GO" id="GO:1901222">
    <property type="term" value="P:regulation of non-canonical NF-kappaB signal transduction"/>
    <property type="evidence" value="ECO:0007669"/>
    <property type="project" value="UniProtKB-ARBA"/>
</dbReference>
<comment type="subcellular location">
    <subcellularLocation>
        <location evidence="1 14">Membrane</location>
        <topology evidence="1 14">Single-pass type I membrane protein</topology>
    </subcellularLocation>
</comment>
<dbReference type="FunFam" id="2.10.25.140:FF:000001">
    <property type="entry name" value="Delta-like protein"/>
    <property type="match status" value="1"/>
</dbReference>
<dbReference type="PROSITE" id="PS00010">
    <property type="entry name" value="ASX_HYDROXYL"/>
    <property type="match status" value="6"/>
</dbReference>
<dbReference type="SMART" id="SM00179">
    <property type="entry name" value="EGF_CA"/>
    <property type="match status" value="13"/>
</dbReference>
<keyword evidence="3 12" id="KW-0245">EGF-like domain</keyword>
<dbReference type="GO" id="GO:0009953">
    <property type="term" value="P:dorsal/ventral pattern formation"/>
    <property type="evidence" value="ECO:0007669"/>
    <property type="project" value="UniProtKB-ARBA"/>
</dbReference>
<dbReference type="GO" id="GO:0005112">
    <property type="term" value="F:Notch binding"/>
    <property type="evidence" value="ECO:0007669"/>
    <property type="project" value="InterPro"/>
</dbReference>
<dbReference type="GO" id="GO:0090596">
    <property type="term" value="P:sensory organ morphogenesis"/>
    <property type="evidence" value="ECO:0007669"/>
    <property type="project" value="UniProtKB-ARBA"/>
</dbReference>
<dbReference type="Gene3D" id="2.60.40.3510">
    <property type="match status" value="1"/>
</dbReference>
<feature type="signal peptide" evidence="17">
    <location>
        <begin position="1"/>
        <end position="29"/>
    </location>
</feature>
<dbReference type="InterPro" id="IPR026219">
    <property type="entry name" value="Jagged/Serrate"/>
</dbReference>
<dbReference type="InterPro" id="IPR001881">
    <property type="entry name" value="EGF-like_Ca-bd_dom"/>
</dbReference>
<feature type="region of interest" description="Disordered" evidence="15">
    <location>
        <begin position="1190"/>
        <end position="1209"/>
    </location>
</feature>
<dbReference type="Pfam" id="PF21700">
    <property type="entry name" value="EGF_DL_JAG"/>
    <property type="match status" value="1"/>
</dbReference>
<accession>A0AAY4B5J8</accession>
<gene>
    <name evidence="20" type="primary">jag2b</name>
</gene>
<evidence type="ECO:0000256" key="2">
    <source>
        <dbReference type="ARBA" id="ARBA00022473"/>
    </source>
</evidence>
<evidence type="ECO:0000256" key="17">
    <source>
        <dbReference type="SAM" id="SignalP"/>
    </source>
</evidence>
<evidence type="ECO:0000256" key="3">
    <source>
        <dbReference type="ARBA" id="ARBA00022536"/>
    </source>
</evidence>
<feature type="domain" description="EGF-like" evidence="18">
    <location>
        <begin position="381"/>
        <end position="417"/>
    </location>
</feature>
<name>A0AAY4B5J8_9TELE</name>
<dbReference type="GO" id="GO:0048598">
    <property type="term" value="P:embryonic morphogenesis"/>
    <property type="evidence" value="ECO:0007669"/>
    <property type="project" value="UniProtKB-ARBA"/>
</dbReference>
<evidence type="ECO:0000256" key="9">
    <source>
        <dbReference type="ARBA" id="ARBA00023136"/>
    </source>
</evidence>
<feature type="disulfide bond" evidence="12">
    <location>
        <begin position="525"/>
        <end position="534"/>
    </location>
</feature>
<keyword evidence="7" id="KW-0914">Notch signaling pathway</keyword>
<dbReference type="GO" id="GO:0048732">
    <property type="term" value="P:gland development"/>
    <property type="evidence" value="ECO:0007669"/>
    <property type="project" value="UniProtKB-ARBA"/>
</dbReference>
<dbReference type="GO" id="GO:0060218">
    <property type="term" value="P:hematopoietic stem cell differentiation"/>
    <property type="evidence" value="ECO:0007669"/>
    <property type="project" value="UniProtKB-ARBA"/>
</dbReference>
<dbReference type="GeneTree" id="ENSGT00940000164854"/>
<keyword evidence="8 14" id="KW-1133">Transmembrane helix</keyword>